<dbReference type="AlphaFoldDB" id="A0A1M5M024"/>
<keyword evidence="2" id="KW-1185">Reference proteome</keyword>
<protein>
    <submittedName>
        <fullName evidence="1">Uncharacterized protein</fullName>
    </submittedName>
</protein>
<organism evidence="1 2">
    <name type="scientific">Fodinibius roseus</name>
    <dbReference type="NCBI Taxonomy" id="1194090"/>
    <lineage>
        <taxon>Bacteria</taxon>
        <taxon>Pseudomonadati</taxon>
        <taxon>Balneolota</taxon>
        <taxon>Balneolia</taxon>
        <taxon>Balneolales</taxon>
        <taxon>Balneolaceae</taxon>
        <taxon>Fodinibius</taxon>
    </lineage>
</organism>
<dbReference type="EMBL" id="FQUS01000047">
    <property type="protein sequence ID" value="SHG70279.1"/>
    <property type="molecule type" value="Genomic_DNA"/>
</dbReference>
<name>A0A1M5M024_9BACT</name>
<proteinExistence type="predicted"/>
<dbReference type="Proteomes" id="UP000184041">
    <property type="component" value="Unassembled WGS sequence"/>
</dbReference>
<sequence>MATLAPRDILLSGLEMLLYLRHILTNRNEKQYQQLNVLKGILLLIF</sequence>
<accession>A0A1M5M024</accession>
<evidence type="ECO:0000313" key="2">
    <source>
        <dbReference type="Proteomes" id="UP000184041"/>
    </source>
</evidence>
<reference evidence="1 2" key="1">
    <citation type="submission" date="2016-11" db="EMBL/GenBank/DDBJ databases">
        <authorList>
            <person name="Jaros S."/>
            <person name="Januszkiewicz K."/>
            <person name="Wedrychowicz H."/>
        </authorList>
    </citation>
    <scope>NUCLEOTIDE SEQUENCE [LARGE SCALE GENOMIC DNA]</scope>
    <source>
        <strain evidence="1 2">DSM 21986</strain>
    </source>
</reference>
<evidence type="ECO:0000313" key="1">
    <source>
        <dbReference type="EMBL" id="SHG70279.1"/>
    </source>
</evidence>
<gene>
    <name evidence="1" type="ORF">SAMN05443144_14711</name>
</gene>